<feature type="compositionally biased region" description="Basic and acidic residues" evidence="1">
    <location>
        <begin position="68"/>
        <end position="78"/>
    </location>
</feature>
<reference evidence="2" key="1">
    <citation type="submission" date="2023-04" db="EMBL/GenBank/DDBJ databases">
        <title>Ambrosiozyma monospora NBRC 1965.</title>
        <authorList>
            <person name="Ichikawa N."/>
            <person name="Sato H."/>
            <person name="Tonouchi N."/>
        </authorList>
    </citation>
    <scope>NUCLEOTIDE SEQUENCE</scope>
    <source>
        <strain evidence="2">NBRC 1965</strain>
    </source>
</reference>
<gene>
    <name evidence="2" type="ORF">Amon01_000889500</name>
</gene>
<keyword evidence="3" id="KW-1185">Reference proteome</keyword>
<accession>A0A9W6SVU1</accession>
<name>A0A9W6SVU1_AMBMO</name>
<dbReference type="EMBL" id="BSXU01008917">
    <property type="protein sequence ID" value="GME67659.1"/>
    <property type="molecule type" value="Genomic_DNA"/>
</dbReference>
<evidence type="ECO:0000313" key="3">
    <source>
        <dbReference type="Proteomes" id="UP001165063"/>
    </source>
</evidence>
<proteinExistence type="predicted"/>
<dbReference type="Proteomes" id="UP001165063">
    <property type="component" value="Unassembled WGS sequence"/>
</dbReference>
<feature type="compositionally biased region" description="Acidic residues" evidence="1">
    <location>
        <begin position="89"/>
        <end position="100"/>
    </location>
</feature>
<evidence type="ECO:0000256" key="1">
    <source>
        <dbReference type="SAM" id="MobiDB-lite"/>
    </source>
</evidence>
<sequence>MNFIQPPRRGSLDTVSINSADSLIGHGLPAGPRQRTSTIPTGGSDEHHLDNPFDTSADSDNDTLRLQSQDHDHDHDHNNSSATPFGDQNEIEEGEDEDEVSSLRQTYAPPNRTRGNSSASVFFEGLKANKYVQKMHVQDMNDMKPKQQGLTWWGKFLQNIWFNDNAWMKSFLLVSMTPITIVMNGLSLREMQWQLIWHFTFMLKFIKLYWH</sequence>
<protein>
    <submittedName>
        <fullName evidence="2">Unnamed protein product</fullName>
    </submittedName>
</protein>
<organism evidence="2 3">
    <name type="scientific">Ambrosiozyma monospora</name>
    <name type="common">Yeast</name>
    <name type="synonym">Endomycopsis monosporus</name>
    <dbReference type="NCBI Taxonomy" id="43982"/>
    <lineage>
        <taxon>Eukaryota</taxon>
        <taxon>Fungi</taxon>
        <taxon>Dikarya</taxon>
        <taxon>Ascomycota</taxon>
        <taxon>Saccharomycotina</taxon>
        <taxon>Pichiomycetes</taxon>
        <taxon>Pichiales</taxon>
        <taxon>Pichiaceae</taxon>
        <taxon>Ambrosiozyma</taxon>
    </lineage>
</organism>
<dbReference type="AlphaFoldDB" id="A0A9W6SVU1"/>
<comment type="caution">
    <text evidence="2">The sequence shown here is derived from an EMBL/GenBank/DDBJ whole genome shotgun (WGS) entry which is preliminary data.</text>
</comment>
<feature type="region of interest" description="Disordered" evidence="1">
    <location>
        <begin position="23"/>
        <end position="118"/>
    </location>
</feature>
<evidence type="ECO:0000313" key="2">
    <source>
        <dbReference type="EMBL" id="GME67659.1"/>
    </source>
</evidence>